<dbReference type="EMBL" id="MN740139">
    <property type="protein sequence ID" value="QHT89335.1"/>
    <property type="molecule type" value="Genomic_DNA"/>
</dbReference>
<proteinExistence type="predicted"/>
<name>A0A6C0IAA7_9ZZZZ</name>
<sequence length="58" mass="5832">MLTRSQTIATAAATNAAAAATNAATNAAATATSNNISGADDTTKVVYPSMFSRWAEPL</sequence>
<organism evidence="1">
    <name type="scientific">viral metagenome</name>
    <dbReference type="NCBI Taxonomy" id="1070528"/>
    <lineage>
        <taxon>unclassified sequences</taxon>
        <taxon>metagenomes</taxon>
        <taxon>organismal metagenomes</taxon>
    </lineage>
</organism>
<accession>A0A6C0IAA7</accession>
<reference evidence="1" key="1">
    <citation type="journal article" date="2020" name="Nature">
        <title>Giant virus diversity and host interactions through global metagenomics.</title>
        <authorList>
            <person name="Schulz F."/>
            <person name="Roux S."/>
            <person name="Paez-Espino D."/>
            <person name="Jungbluth S."/>
            <person name="Walsh D.A."/>
            <person name="Denef V.J."/>
            <person name="McMahon K.D."/>
            <person name="Konstantinidis K.T."/>
            <person name="Eloe-Fadrosh E.A."/>
            <person name="Kyrpides N.C."/>
            <person name="Woyke T."/>
        </authorList>
    </citation>
    <scope>NUCLEOTIDE SEQUENCE</scope>
    <source>
        <strain evidence="1">GVMAG-M-3300023184-60</strain>
    </source>
</reference>
<protein>
    <submittedName>
        <fullName evidence="1">Uncharacterized protein</fullName>
    </submittedName>
</protein>
<evidence type="ECO:0000313" key="1">
    <source>
        <dbReference type="EMBL" id="QHT89335.1"/>
    </source>
</evidence>
<dbReference type="AlphaFoldDB" id="A0A6C0IAA7"/>